<dbReference type="InterPro" id="IPR000801">
    <property type="entry name" value="Esterase-like"/>
</dbReference>
<accession>A0A378Y5L2</accession>
<dbReference type="SUPFAM" id="SSF53474">
    <property type="entry name" value="alpha/beta-Hydrolases"/>
    <property type="match status" value="1"/>
</dbReference>
<dbReference type="InterPro" id="IPR050583">
    <property type="entry name" value="Mycobacterial_A85_antigen"/>
</dbReference>
<dbReference type="Gene3D" id="3.40.50.1820">
    <property type="entry name" value="alpha/beta hydrolase"/>
    <property type="match status" value="1"/>
</dbReference>
<evidence type="ECO:0000313" key="1">
    <source>
        <dbReference type="EMBL" id="SUA71840.1"/>
    </source>
</evidence>
<organism evidence="1 2">
    <name type="scientific">Paenibacillus polymyxa</name>
    <name type="common">Bacillus polymyxa</name>
    <dbReference type="NCBI Taxonomy" id="1406"/>
    <lineage>
        <taxon>Bacteria</taxon>
        <taxon>Bacillati</taxon>
        <taxon>Bacillota</taxon>
        <taxon>Bacilli</taxon>
        <taxon>Bacillales</taxon>
        <taxon>Paenibacillaceae</taxon>
        <taxon>Paenibacillus</taxon>
    </lineage>
</organism>
<dbReference type="Proteomes" id="UP000254400">
    <property type="component" value="Unassembled WGS sequence"/>
</dbReference>
<protein>
    <submittedName>
        <fullName evidence="1">Esterase</fullName>
    </submittedName>
</protein>
<name>A0A378Y5L2_PAEPO</name>
<reference evidence="1 2" key="1">
    <citation type="submission" date="2018-06" db="EMBL/GenBank/DDBJ databases">
        <authorList>
            <consortium name="Pathogen Informatics"/>
            <person name="Doyle S."/>
        </authorList>
    </citation>
    <scope>NUCLEOTIDE SEQUENCE [LARGE SCALE GENOMIC DNA]</scope>
    <source>
        <strain evidence="1 2">NCTC10343</strain>
    </source>
</reference>
<dbReference type="AlphaFoldDB" id="A0A378Y5L2"/>
<proteinExistence type="predicted"/>
<dbReference type="PANTHER" id="PTHR48098">
    <property type="entry name" value="ENTEROCHELIN ESTERASE-RELATED"/>
    <property type="match status" value="1"/>
</dbReference>
<sequence length="258" mass="28404">MLHSHHGGLRKMKGHVDEISLDGYLLHIYTPPVSVNPNELYPVLYVQDGSSLFLSGLDELERGFSTGELPRVILVGIQPVNRLDDYTPWKAAALVEGRPAFGGGGDAYLAFVVTKVMPYVEAKYPVQTGLEHTGLIGASLGGLISMYAAFQYKHIFGRIGSISGSYWFPGMIDYMQSASFATVMAGTHRVYISVGTREGEGKTNVQKDMVPLTLQAHEVLLAQGLDTKDVLLELDQDAVHRVDCFQRQFPKAIQWLFG</sequence>
<dbReference type="InterPro" id="IPR029058">
    <property type="entry name" value="AB_hydrolase_fold"/>
</dbReference>
<dbReference type="PANTHER" id="PTHR48098:SF3">
    <property type="entry name" value="IRON(III) ENTEROBACTIN ESTERASE"/>
    <property type="match status" value="1"/>
</dbReference>
<dbReference type="EMBL" id="UGSC01000001">
    <property type="protein sequence ID" value="SUA71840.1"/>
    <property type="molecule type" value="Genomic_DNA"/>
</dbReference>
<gene>
    <name evidence="1" type="primary">fes</name>
    <name evidence="1" type="ORF">NCTC10343_04768</name>
</gene>
<evidence type="ECO:0000313" key="2">
    <source>
        <dbReference type="Proteomes" id="UP000254400"/>
    </source>
</evidence>
<dbReference type="Pfam" id="PF00756">
    <property type="entry name" value="Esterase"/>
    <property type="match status" value="1"/>
</dbReference>